<evidence type="ECO:0000256" key="4">
    <source>
        <dbReference type="ARBA" id="ARBA00022989"/>
    </source>
</evidence>
<evidence type="ECO:0000256" key="1">
    <source>
        <dbReference type="ARBA" id="ARBA00004651"/>
    </source>
</evidence>
<keyword evidence="10" id="KW-1185">Reference proteome</keyword>
<keyword evidence="2" id="KW-1003">Cell membrane</keyword>
<dbReference type="PANTHER" id="PTHR30509:SF9">
    <property type="entry name" value="MULTIDRUG RESISTANCE PROTEIN MDTO"/>
    <property type="match status" value="1"/>
</dbReference>
<feature type="transmembrane region" description="Helical" evidence="7">
    <location>
        <begin position="143"/>
        <end position="164"/>
    </location>
</feature>
<name>A0A2Z3JPP5_9DEIO</name>
<dbReference type="InterPro" id="IPR049453">
    <property type="entry name" value="Memb_transporter_dom"/>
</dbReference>
<evidence type="ECO:0000313" key="9">
    <source>
        <dbReference type="EMBL" id="AWN22994.1"/>
    </source>
</evidence>
<protein>
    <submittedName>
        <fullName evidence="9">FUSC family protein</fullName>
    </submittedName>
</protein>
<dbReference type="PANTHER" id="PTHR30509">
    <property type="entry name" value="P-HYDROXYBENZOIC ACID EFFLUX PUMP SUBUNIT-RELATED"/>
    <property type="match status" value="1"/>
</dbReference>
<evidence type="ECO:0000259" key="8">
    <source>
        <dbReference type="Pfam" id="PF13515"/>
    </source>
</evidence>
<sequence>MGRTTLIVRSAFAFEGEKWRPVTALRCALGVAIPIVLAALSGHAAWGVLASTGALNAGLASFGGVFRSRLRLMIGASVMMGLVSVLGLLVGQSVLALTLSAAALSFVLVLYGSLSAAALTISIQGTMVFLVLSGLGLPPSLAWPGGGMVLAGGLLQTLLLTLIWPVSPHFPERQAVARAYRRLERLLLALPQQGDVLADPAPFQEAWDVLNDAGRLAWRGEHAQLRRALRTAEGLRAALVGYARADRDWRAQGASGEAQARQMVQALLSALRQIGREVGRGEAVLAPAARLELETALHGLNLTGAQPLREWAGLMVRLLGDLDGQEDRSGPRAVPGPALSGWPRLKAELATAFQAASLRRLLGRHALKYALAIGLSTWLTRALNVPHGYWLVLTVGVVLRQDYLTTLTRGVARLGGTLVGVLVASLLIWALRPGPEVLGLLSLGAAWLTFALFPTSYAAFSAAITAYVVCSLEAAGVSGGQIAEWRLGLTLLGGVLALAAYLLWPAWQSAQLTGALRDAAQAQLGYVEALQELWRGGSAEQAGLARSQARALRVQAEKIVRAAHLEPGLARRRADMLALNEADAALMQLNANAAWSLSLHARSLHLSPAQAGGVQRELREAAGAAQALCQHLGAAR</sequence>
<dbReference type="AlphaFoldDB" id="A0A2Z3JPP5"/>
<feature type="transmembrane region" description="Helical" evidence="7">
    <location>
        <begin position="95"/>
        <end position="111"/>
    </location>
</feature>
<dbReference type="RefSeq" id="WP_109826423.1">
    <property type="nucleotide sequence ID" value="NZ_CP029494.1"/>
</dbReference>
<keyword evidence="4 7" id="KW-1133">Transmembrane helix</keyword>
<evidence type="ECO:0000256" key="5">
    <source>
        <dbReference type="ARBA" id="ARBA00023136"/>
    </source>
</evidence>
<feature type="transmembrane region" description="Helical" evidence="7">
    <location>
        <begin position="72"/>
        <end position="89"/>
    </location>
</feature>
<organism evidence="9 10">
    <name type="scientific">Deinococcus irradiatisoli</name>
    <dbReference type="NCBI Taxonomy" id="2202254"/>
    <lineage>
        <taxon>Bacteria</taxon>
        <taxon>Thermotogati</taxon>
        <taxon>Deinococcota</taxon>
        <taxon>Deinococci</taxon>
        <taxon>Deinococcales</taxon>
        <taxon>Deinococcaceae</taxon>
        <taxon>Deinococcus</taxon>
    </lineage>
</organism>
<evidence type="ECO:0000256" key="7">
    <source>
        <dbReference type="SAM" id="Phobius"/>
    </source>
</evidence>
<dbReference type="OrthoDB" id="128040at2"/>
<evidence type="ECO:0000256" key="2">
    <source>
        <dbReference type="ARBA" id="ARBA00022475"/>
    </source>
</evidence>
<dbReference type="GO" id="GO:0005886">
    <property type="term" value="C:plasma membrane"/>
    <property type="evidence" value="ECO:0007669"/>
    <property type="project" value="UniProtKB-SubCell"/>
</dbReference>
<dbReference type="KEGG" id="dez:DKM44_06915"/>
<feature type="transmembrane region" description="Helical" evidence="7">
    <location>
        <begin position="410"/>
        <end position="430"/>
    </location>
</feature>
<feature type="transmembrane region" description="Helical" evidence="7">
    <location>
        <begin position="21"/>
        <end position="40"/>
    </location>
</feature>
<keyword evidence="3 7" id="KW-0812">Transmembrane</keyword>
<evidence type="ECO:0000256" key="3">
    <source>
        <dbReference type="ARBA" id="ARBA00022692"/>
    </source>
</evidence>
<comment type="subcellular location">
    <subcellularLocation>
        <location evidence="1">Cell membrane</location>
        <topology evidence="1">Multi-pass membrane protein</topology>
    </subcellularLocation>
</comment>
<reference evidence="9 10" key="1">
    <citation type="submission" date="2018-05" db="EMBL/GenBank/DDBJ databases">
        <title>Complete Genome Sequence of Deinococcus sp. strain 17bor-2.</title>
        <authorList>
            <person name="Srinivasan S."/>
        </authorList>
    </citation>
    <scope>NUCLEOTIDE SEQUENCE [LARGE SCALE GENOMIC DNA]</scope>
    <source>
        <strain evidence="9 10">17bor-2</strain>
    </source>
</reference>
<comment type="similarity">
    <text evidence="6">Belongs to the YccS/YhfK family.</text>
</comment>
<dbReference type="EMBL" id="CP029494">
    <property type="protein sequence ID" value="AWN22994.1"/>
    <property type="molecule type" value="Genomic_DNA"/>
</dbReference>
<proteinExistence type="inferred from homology"/>
<keyword evidence="5 7" id="KW-0472">Membrane</keyword>
<dbReference type="Pfam" id="PF13515">
    <property type="entry name" value="FUSC_2"/>
    <property type="match status" value="1"/>
</dbReference>
<feature type="transmembrane region" description="Helical" evidence="7">
    <location>
        <begin position="489"/>
        <end position="507"/>
    </location>
</feature>
<feature type="domain" description="Integral membrane bound transporter" evidence="8">
    <location>
        <begin position="376"/>
        <end position="499"/>
    </location>
</feature>
<evidence type="ECO:0000256" key="6">
    <source>
        <dbReference type="ARBA" id="ARBA00043993"/>
    </source>
</evidence>
<evidence type="ECO:0000313" key="10">
    <source>
        <dbReference type="Proteomes" id="UP000245368"/>
    </source>
</evidence>
<dbReference type="Proteomes" id="UP000245368">
    <property type="component" value="Chromosome"/>
</dbReference>
<gene>
    <name evidence="9" type="ORF">DKM44_06915</name>
</gene>
<accession>A0A2Z3JPP5</accession>